<evidence type="ECO:0008006" key="3">
    <source>
        <dbReference type="Google" id="ProtNLM"/>
    </source>
</evidence>
<reference evidence="1 2" key="1">
    <citation type="submission" date="2016-02" db="EMBL/GenBank/DDBJ databases">
        <title>Genome sequence of Moorella mulderi DSM 14980.</title>
        <authorList>
            <person name="Poehlein A."/>
            <person name="Daniel R."/>
        </authorList>
    </citation>
    <scope>NUCLEOTIDE SEQUENCE [LARGE SCALE GENOMIC DNA]</scope>
    <source>
        <strain evidence="1 2">DSM 14980</strain>
    </source>
</reference>
<keyword evidence="2" id="KW-1185">Reference proteome</keyword>
<accession>A0A151AUJ3</accession>
<evidence type="ECO:0000313" key="2">
    <source>
        <dbReference type="Proteomes" id="UP000075670"/>
    </source>
</evidence>
<comment type="caution">
    <text evidence="1">The sequence shown here is derived from an EMBL/GenBank/DDBJ whole genome shotgun (WGS) entry which is preliminary data.</text>
</comment>
<name>A0A151AUJ3_9FIRM</name>
<protein>
    <recommendedName>
        <fullName evidence="3">HTH cro/C1-type domain-containing protein</fullName>
    </recommendedName>
</protein>
<dbReference type="Proteomes" id="UP000075670">
    <property type="component" value="Unassembled WGS sequence"/>
</dbReference>
<dbReference type="RefSeq" id="WP_062285182.1">
    <property type="nucleotide sequence ID" value="NZ_LTBC01000012.1"/>
</dbReference>
<dbReference type="PATRIC" id="fig|1122241.3.peg.2572"/>
<proteinExistence type="predicted"/>
<gene>
    <name evidence="1" type="ORF">MOMUL_24150</name>
</gene>
<dbReference type="EMBL" id="LTBC01000012">
    <property type="protein sequence ID" value="KYH31344.1"/>
    <property type="molecule type" value="Genomic_DNA"/>
</dbReference>
<organism evidence="1 2">
    <name type="scientific">Moorella mulderi DSM 14980</name>
    <dbReference type="NCBI Taxonomy" id="1122241"/>
    <lineage>
        <taxon>Bacteria</taxon>
        <taxon>Bacillati</taxon>
        <taxon>Bacillota</taxon>
        <taxon>Clostridia</taxon>
        <taxon>Neomoorellales</taxon>
        <taxon>Neomoorellaceae</taxon>
        <taxon>Neomoorella</taxon>
    </lineage>
</organism>
<sequence length="89" mass="10138">MASIKLNHQFFSKLTQGLKDNEIAKKLNISTVQLWRVRLPDHDPRHNDPGVDFIAGLLKAFPSVKFEDVFFLDTPLRSRKEELSTGTDG</sequence>
<dbReference type="AlphaFoldDB" id="A0A151AUJ3"/>
<evidence type="ECO:0000313" key="1">
    <source>
        <dbReference type="EMBL" id="KYH31344.1"/>
    </source>
</evidence>